<gene>
    <name evidence="1" type="ORF">PCON_11210</name>
</gene>
<reference evidence="1 2" key="1">
    <citation type="journal article" date="2013" name="PLoS Genet.">
        <title>The genome and development-dependent transcriptomes of Pyronema confluens: a window into fungal evolution.</title>
        <authorList>
            <person name="Traeger S."/>
            <person name="Altegoer F."/>
            <person name="Freitag M."/>
            <person name="Gabaldon T."/>
            <person name="Kempken F."/>
            <person name="Kumar A."/>
            <person name="Marcet-Houben M."/>
            <person name="Poggeler S."/>
            <person name="Stajich J.E."/>
            <person name="Nowrousian M."/>
        </authorList>
    </citation>
    <scope>NUCLEOTIDE SEQUENCE [LARGE SCALE GENOMIC DNA]</scope>
    <source>
        <strain evidence="2">CBS 100304</strain>
        <tissue evidence="1">Vegetative mycelium</tissue>
    </source>
</reference>
<dbReference type="Proteomes" id="UP000018144">
    <property type="component" value="Unassembled WGS sequence"/>
</dbReference>
<evidence type="ECO:0000313" key="2">
    <source>
        <dbReference type="Proteomes" id="UP000018144"/>
    </source>
</evidence>
<organism evidence="1 2">
    <name type="scientific">Pyronema omphalodes (strain CBS 100304)</name>
    <name type="common">Pyronema confluens</name>
    <dbReference type="NCBI Taxonomy" id="1076935"/>
    <lineage>
        <taxon>Eukaryota</taxon>
        <taxon>Fungi</taxon>
        <taxon>Dikarya</taxon>
        <taxon>Ascomycota</taxon>
        <taxon>Pezizomycotina</taxon>
        <taxon>Pezizomycetes</taxon>
        <taxon>Pezizales</taxon>
        <taxon>Pyronemataceae</taxon>
        <taxon>Pyronema</taxon>
    </lineage>
</organism>
<protein>
    <submittedName>
        <fullName evidence="1">Uncharacterized protein</fullName>
    </submittedName>
</protein>
<evidence type="ECO:0000313" key="1">
    <source>
        <dbReference type="EMBL" id="CCX31687.1"/>
    </source>
</evidence>
<keyword evidence="2" id="KW-1185">Reference proteome</keyword>
<sequence>MVSQEELDFNLLMSLVLNPGTSHAHIQHTVLHDYEAWLEICKKAQGFNILYVQYASIIKHR</sequence>
<dbReference type="EMBL" id="HF935629">
    <property type="protein sequence ID" value="CCX31687.1"/>
    <property type="molecule type" value="Genomic_DNA"/>
</dbReference>
<dbReference type="AlphaFoldDB" id="U4LJF1"/>
<accession>U4LJF1</accession>
<name>U4LJF1_PYROM</name>
<proteinExistence type="predicted"/>